<feature type="compositionally biased region" description="Pro residues" evidence="1">
    <location>
        <begin position="1"/>
        <end position="10"/>
    </location>
</feature>
<evidence type="ECO:0000259" key="3">
    <source>
        <dbReference type="Pfam" id="PF02517"/>
    </source>
</evidence>
<feature type="region of interest" description="Disordered" evidence="1">
    <location>
        <begin position="1"/>
        <end position="23"/>
    </location>
</feature>
<reference evidence="4 5" key="1">
    <citation type="submission" date="2022-10" db="EMBL/GenBank/DDBJ databases">
        <title>Pararhodobacter sp. nov., isolated from marine algae.</title>
        <authorList>
            <person name="Choi B.J."/>
            <person name="Kim J.M."/>
            <person name="Lee J.K."/>
            <person name="Choi D.G."/>
            <person name="Jeon C.O."/>
        </authorList>
    </citation>
    <scope>NUCLEOTIDE SEQUENCE [LARGE SCALE GENOMIC DNA]</scope>
    <source>
        <strain evidence="4 5">ZQ420</strain>
    </source>
</reference>
<proteinExistence type="predicted"/>
<evidence type="ECO:0000313" key="5">
    <source>
        <dbReference type="Proteomes" id="UP001208938"/>
    </source>
</evidence>
<feature type="transmembrane region" description="Helical" evidence="2">
    <location>
        <begin position="238"/>
        <end position="259"/>
    </location>
</feature>
<dbReference type="EMBL" id="JAPDFL010000001">
    <property type="protein sequence ID" value="MCW1933820.1"/>
    <property type="molecule type" value="Genomic_DNA"/>
</dbReference>
<name>A0ABT3H257_9RHOB</name>
<keyword evidence="5" id="KW-1185">Reference proteome</keyword>
<protein>
    <submittedName>
        <fullName evidence="4">CPBP family intramembrane metalloprotease</fullName>
    </submittedName>
</protein>
<keyword evidence="4" id="KW-0645">Protease</keyword>
<feature type="transmembrane region" description="Helical" evidence="2">
    <location>
        <begin position="205"/>
        <end position="226"/>
    </location>
</feature>
<dbReference type="InterPro" id="IPR052710">
    <property type="entry name" value="CAAX_protease"/>
</dbReference>
<dbReference type="PANTHER" id="PTHR36435">
    <property type="entry name" value="SLR1288 PROTEIN"/>
    <property type="match status" value="1"/>
</dbReference>
<dbReference type="Pfam" id="PF02517">
    <property type="entry name" value="Rce1-like"/>
    <property type="match status" value="1"/>
</dbReference>
<keyword evidence="2" id="KW-0812">Transmembrane</keyword>
<feature type="transmembrane region" description="Helical" evidence="2">
    <location>
        <begin position="181"/>
        <end position="198"/>
    </location>
</feature>
<evidence type="ECO:0000256" key="1">
    <source>
        <dbReference type="SAM" id="MobiDB-lite"/>
    </source>
</evidence>
<accession>A0ABT3H257</accession>
<dbReference type="InterPro" id="IPR003675">
    <property type="entry name" value="Rce1/LyrA-like_dom"/>
</dbReference>
<evidence type="ECO:0000313" key="4">
    <source>
        <dbReference type="EMBL" id="MCW1933820.1"/>
    </source>
</evidence>
<gene>
    <name evidence="4" type="ORF">OKW52_16540</name>
</gene>
<dbReference type="Proteomes" id="UP001208938">
    <property type="component" value="Unassembled WGS sequence"/>
</dbReference>
<feature type="transmembrane region" description="Helical" evidence="2">
    <location>
        <begin position="119"/>
        <end position="139"/>
    </location>
</feature>
<organism evidence="4 5">
    <name type="scientific">Pararhodobacter zhoushanensis</name>
    <dbReference type="NCBI Taxonomy" id="2479545"/>
    <lineage>
        <taxon>Bacteria</taxon>
        <taxon>Pseudomonadati</taxon>
        <taxon>Pseudomonadota</taxon>
        <taxon>Alphaproteobacteria</taxon>
        <taxon>Rhodobacterales</taxon>
        <taxon>Paracoccaceae</taxon>
        <taxon>Pararhodobacter</taxon>
    </lineage>
</organism>
<dbReference type="GO" id="GO:0008237">
    <property type="term" value="F:metallopeptidase activity"/>
    <property type="evidence" value="ECO:0007669"/>
    <property type="project" value="UniProtKB-KW"/>
</dbReference>
<keyword evidence="2" id="KW-0472">Membrane</keyword>
<evidence type="ECO:0000256" key="2">
    <source>
        <dbReference type="SAM" id="Phobius"/>
    </source>
</evidence>
<comment type="caution">
    <text evidence="4">The sequence shown here is derived from an EMBL/GenBank/DDBJ whole genome shotgun (WGS) entry which is preliminary data.</text>
</comment>
<dbReference type="RefSeq" id="WP_264506691.1">
    <property type="nucleotide sequence ID" value="NZ_JAPDFL010000001.1"/>
</dbReference>
<sequence length="275" mass="29981">MNDAPEPQPELQPLRPSAWQGTGRPRRPLGLVGALVVFAFWLGLSSLGFLPGTFGPIAQAPVPQALGVGFLLLCLLAFRWSDLALGLPRPGTQRIMWLPWLYLPGFGALVVWVGTPPAIQLIGLFGLMVWIAVSEELMFRGILFPALRRRLRIWPAMLLTSVVFGLVHLGNGLEMGDFRPAAVQSVAAISTGLLLLAMRLRRGSIWPAVVYHLLWNFGAFSLELALRQQGKDGAPALFSLMILPLIVVVPNGLYALWLLRHARRGDLPGDVPGAP</sequence>
<feature type="transmembrane region" description="Helical" evidence="2">
    <location>
        <begin position="62"/>
        <end position="83"/>
    </location>
</feature>
<keyword evidence="2" id="KW-1133">Transmembrane helix</keyword>
<keyword evidence="4" id="KW-0378">Hydrolase</keyword>
<keyword evidence="4" id="KW-0482">Metalloprotease</keyword>
<feature type="transmembrane region" description="Helical" evidence="2">
    <location>
        <begin position="151"/>
        <end position="169"/>
    </location>
</feature>
<feature type="domain" description="CAAX prenyl protease 2/Lysostaphin resistance protein A-like" evidence="3">
    <location>
        <begin position="120"/>
        <end position="217"/>
    </location>
</feature>
<feature type="transmembrane region" description="Helical" evidence="2">
    <location>
        <begin position="95"/>
        <end position="113"/>
    </location>
</feature>
<dbReference type="PANTHER" id="PTHR36435:SF1">
    <property type="entry name" value="CAAX AMINO TERMINAL PROTEASE FAMILY PROTEIN"/>
    <property type="match status" value="1"/>
</dbReference>
<feature type="transmembrane region" description="Helical" evidence="2">
    <location>
        <begin position="29"/>
        <end position="50"/>
    </location>
</feature>